<dbReference type="GO" id="GO:0005737">
    <property type="term" value="C:cytoplasm"/>
    <property type="evidence" value="ECO:0007669"/>
    <property type="project" value="UniProtKB-SubCell"/>
</dbReference>
<dbReference type="Gene3D" id="1.10.220.160">
    <property type="match status" value="1"/>
</dbReference>
<dbReference type="Gene3D" id="6.10.140.2220">
    <property type="match status" value="1"/>
</dbReference>
<dbReference type="InterPro" id="IPR002893">
    <property type="entry name" value="Znf_MYND"/>
</dbReference>
<evidence type="ECO:0000256" key="3">
    <source>
        <dbReference type="ARBA" id="ARBA00022490"/>
    </source>
</evidence>
<feature type="region of interest" description="Disordered" evidence="16">
    <location>
        <begin position="423"/>
        <end position="442"/>
    </location>
</feature>
<keyword evidence="3" id="KW-0963">Cytoplasm</keyword>
<keyword evidence="20" id="KW-1185">Reference proteome</keyword>
<dbReference type="GO" id="GO:0004407">
    <property type="term" value="F:histone deacetylase activity"/>
    <property type="evidence" value="ECO:0007669"/>
    <property type="project" value="Ensembl"/>
</dbReference>
<dbReference type="Pfam" id="PF01753">
    <property type="entry name" value="zf-MYND"/>
    <property type="match status" value="1"/>
</dbReference>
<keyword evidence="9" id="KW-0862">Zinc</keyword>
<keyword evidence="4" id="KW-0489">Methyltransferase</keyword>
<evidence type="ECO:0000256" key="13">
    <source>
        <dbReference type="ARBA" id="ARBA00093635"/>
    </source>
</evidence>
<dbReference type="GO" id="GO:0001947">
    <property type="term" value="P:heart looping"/>
    <property type="evidence" value="ECO:0007669"/>
    <property type="project" value="Ensembl"/>
</dbReference>
<feature type="region of interest" description="Disordered" evidence="16">
    <location>
        <begin position="175"/>
        <end position="199"/>
    </location>
</feature>
<evidence type="ECO:0000313" key="20">
    <source>
        <dbReference type="Proteomes" id="UP000007635"/>
    </source>
</evidence>
<keyword evidence="10" id="KW-0539">Nucleus</keyword>
<reference evidence="19 20" key="1">
    <citation type="journal article" date="2021" name="G3 (Bethesda)">
        <title>Improved contiguity of the threespine stickleback genome using long-read sequencing.</title>
        <authorList>
            <person name="Nath S."/>
            <person name="Shaw D.E."/>
            <person name="White M.A."/>
        </authorList>
    </citation>
    <scope>NUCLEOTIDE SEQUENCE [LARGE SCALE GENOMIC DNA]</scope>
    <source>
        <strain evidence="19 20">Lake Benthic</strain>
    </source>
</reference>
<organism evidence="19 20">
    <name type="scientific">Gasterosteus aculeatus aculeatus</name>
    <name type="common">three-spined stickleback</name>
    <dbReference type="NCBI Taxonomy" id="481459"/>
    <lineage>
        <taxon>Eukaryota</taxon>
        <taxon>Metazoa</taxon>
        <taxon>Chordata</taxon>
        <taxon>Craniata</taxon>
        <taxon>Vertebrata</taxon>
        <taxon>Euteleostomi</taxon>
        <taxon>Actinopterygii</taxon>
        <taxon>Neopterygii</taxon>
        <taxon>Teleostei</taxon>
        <taxon>Neoteleostei</taxon>
        <taxon>Acanthomorphata</taxon>
        <taxon>Eupercaria</taxon>
        <taxon>Perciformes</taxon>
        <taxon>Cottioidei</taxon>
        <taxon>Gasterosteales</taxon>
        <taxon>Gasterosteidae</taxon>
        <taxon>Gasterosteus</taxon>
    </lineage>
</organism>
<dbReference type="OMA" id="FDCTCPA"/>
<dbReference type="FunCoup" id="G3QB72">
    <property type="interactions" value="969"/>
</dbReference>
<keyword evidence="5" id="KW-0808">Transferase</keyword>
<evidence type="ECO:0000256" key="5">
    <source>
        <dbReference type="ARBA" id="ARBA00022679"/>
    </source>
</evidence>
<evidence type="ECO:0000256" key="9">
    <source>
        <dbReference type="ARBA" id="ARBA00022833"/>
    </source>
</evidence>
<dbReference type="Proteomes" id="UP000007635">
    <property type="component" value="Chromosome VII"/>
</dbReference>
<dbReference type="GO" id="GO:0042800">
    <property type="term" value="F:histone H3K4 methyltransferase activity"/>
    <property type="evidence" value="ECO:0007669"/>
    <property type="project" value="Ensembl"/>
</dbReference>
<dbReference type="InterPro" id="IPR011990">
    <property type="entry name" value="TPR-like_helical_dom_sf"/>
</dbReference>
<dbReference type="STRING" id="69293.ENSGACP00000027138"/>
<dbReference type="Gene3D" id="1.25.40.10">
    <property type="entry name" value="Tetratricopeptide repeat domain"/>
    <property type="match status" value="2"/>
</dbReference>
<dbReference type="CDD" id="cd10536">
    <property type="entry name" value="SET_SMYD4"/>
    <property type="match status" value="1"/>
</dbReference>
<dbReference type="PROSITE" id="PS50865">
    <property type="entry name" value="ZF_MYND_2"/>
    <property type="match status" value="1"/>
</dbReference>
<dbReference type="Bgee" id="ENSGACG00000020525">
    <property type="expression patterns" value="Expressed in muscle tissue and 12 other cell types or tissues"/>
</dbReference>
<dbReference type="GO" id="GO:0032259">
    <property type="term" value="P:methylation"/>
    <property type="evidence" value="ECO:0007669"/>
    <property type="project" value="UniProtKB-KW"/>
</dbReference>
<dbReference type="GO" id="GO:0008270">
    <property type="term" value="F:zinc ion binding"/>
    <property type="evidence" value="ECO:0007669"/>
    <property type="project" value="UniProtKB-KW"/>
</dbReference>
<feature type="region of interest" description="Disordered" evidence="16">
    <location>
        <begin position="345"/>
        <end position="375"/>
    </location>
</feature>
<evidence type="ECO:0000256" key="14">
    <source>
        <dbReference type="ARBA" id="ARBA00093680"/>
    </source>
</evidence>
<comment type="function">
    <text evidence="12">Protein-lysine N-methyltransferase. Monomethylates PRMT5, modulating its transcriptional activity. May also act as a histone methyltransferase. Plays a critical role in cardiac development. Acts as a key epigenetic regulator of gene expression during cardiac development via its dual activities as a methyltransferase and negative regulator of HDAC1.</text>
</comment>
<evidence type="ECO:0000256" key="15">
    <source>
        <dbReference type="PROSITE-ProRule" id="PRU00134"/>
    </source>
</evidence>
<dbReference type="PANTHER" id="PTHR46165">
    <property type="entry name" value="SET AND MYND DOMAIN-CONTAINING PROTEIN 4"/>
    <property type="match status" value="1"/>
</dbReference>
<evidence type="ECO:0000256" key="6">
    <source>
        <dbReference type="ARBA" id="ARBA00022691"/>
    </source>
</evidence>
<accession>G3QB72</accession>
<dbReference type="SUPFAM" id="SSF48452">
    <property type="entry name" value="TPR-like"/>
    <property type="match status" value="1"/>
</dbReference>
<evidence type="ECO:0000256" key="8">
    <source>
        <dbReference type="ARBA" id="ARBA00022771"/>
    </source>
</evidence>
<dbReference type="InterPro" id="IPR052097">
    <property type="entry name" value="SET-MYND_domain_protein"/>
</dbReference>
<dbReference type="GO" id="GO:0042826">
    <property type="term" value="F:histone deacetylase binding"/>
    <property type="evidence" value="ECO:0007669"/>
    <property type="project" value="TreeGrafter"/>
</dbReference>
<comment type="catalytic activity">
    <reaction evidence="11">
        <text>L-lysyl-[protein] + S-adenosyl-L-methionine = N(6)-methyl-L-lysyl-[protein] + S-adenosyl-L-homocysteine + H(+)</text>
        <dbReference type="Rhea" id="RHEA:51736"/>
        <dbReference type="Rhea" id="RHEA-COMP:9752"/>
        <dbReference type="Rhea" id="RHEA-COMP:13053"/>
        <dbReference type="ChEBI" id="CHEBI:15378"/>
        <dbReference type="ChEBI" id="CHEBI:29969"/>
        <dbReference type="ChEBI" id="CHEBI:57856"/>
        <dbReference type="ChEBI" id="CHEBI:59789"/>
        <dbReference type="ChEBI" id="CHEBI:61929"/>
    </reaction>
</comment>
<evidence type="ECO:0000256" key="11">
    <source>
        <dbReference type="ARBA" id="ARBA00048985"/>
    </source>
</evidence>
<sequence>MKNWKSNLTPLEATNIAENVMDFPCVQWQDHVAQKWIGLDPQLKDTLTSQPEIDDLFKCALTLTTQDDLGFLESISLGYCAQKDAELAAKCRERGNSSFKSRDYAAAALHYSQGICFAPQGSDQLSLCYANRSAALHHLQHHQESLDDIDRAVKNSYPSHLLHKLEDRRTSCLKHLSGGRQAKEDHRRPASKSPNPLDGVEFGIRPRAAVGFTSEKGRHLVAAEGVAAGEVLLHDRPYSCVLIPGMEEAKGKGGGRRHAEAAVLFGMEHRRCHRCLTQTLCPVPCEGCSYSRYCSIPCQRDAWEEHHRWECPLAADLKAMGVMSQLALRVALKAGLKNIKIARVSTGDEHKGSQSSPNRESSGSDPRLSNQPDPCTSYHGDSYPSVFHLQHHLNLHGPEVRFLCAVTIATLLLKISKAGPPPPSRDLGRLLGADSQSPEKEGSAADWSANVWLLGSAVLRHVLQLRCNAQAILALQDTGAANSPVQSSSEIRIATAIFPTLSLLNHSCCPNTSLRFSTGTSVSADCSESVTEYGSTARGVTVTVRASKAIPAGQEILHCYGPHSSRMATRERQRLLQEQYYFLCQCEACTQRQQQEEEEEAKGSESTPQWSGVGGGLVCGKCKGFLKEGAKGFICLRSSCGHRVSAPEVSRRLQEIKADLEKAVDLMERERPDEALRLLRRTQNQPGLTLAETHPLQGELADATARAHATMGDWNNAASYLERSAVAIAAQYGEDSIELGRQLFKLAQLHFNGAARGPALSVIPKVRRLFCLHVGPHCDEIQELQAMEDCLR</sequence>
<dbReference type="Pfam" id="PF00856">
    <property type="entry name" value="SET"/>
    <property type="match status" value="1"/>
</dbReference>
<evidence type="ECO:0000256" key="7">
    <source>
        <dbReference type="ARBA" id="ARBA00022723"/>
    </source>
</evidence>
<dbReference type="Gene3D" id="2.170.270.10">
    <property type="entry name" value="SET domain"/>
    <property type="match status" value="1"/>
</dbReference>
<keyword evidence="7" id="KW-0479">Metal-binding</keyword>
<evidence type="ECO:0000256" key="1">
    <source>
        <dbReference type="ARBA" id="ARBA00004123"/>
    </source>
</evidence>
<dbReference type="PANTHER" id="PTHR46165:SF2">
    <property type="entry name" value="SET AND MYND DOMAIN-CONTAINING PROTEIN 4"/>
    <property type="match status" value="1"/>
</dbReference>
<protein>
    <recommendedName>
        <fullName evidence="13">Protein-lysine N-methyltransferase SMYD4</fullName>
    </recommendedName>
    <alternativeName>
        <fullName evidence="14">SET and MYND domain-containing protein 4</fullName>
    </alternativeName>
</protein>
<feature type="compositionally biased region" description="Polar residues" evidence="16">
    <location>
        <begin position="353"/>
        <end position="374"/>
    </location>
</feature>
<evidence type="ECO:0000256" key="16">
    <source>
        <dbReference type="SAM" id="MobiDB-lite"/>
    </source>
</evidence>
<dbReference type="Ensembl" id="ENSGACT00000027190.2">
    <property type="protein sequence ID" value="ENSGACP00000027138.2"/>
    <property type="gene ID" value="ENSGACG00000020525.2"/>
</dbReference>
<dbReference type="eggNOG" id="KOG2084">
    <property type="taxonomic scope" value="Eukaryota"/>
</dbReference>
<name>G3QB72_GASAC</name>
<comment type="subcellular location">
    <subcellularLocation>
        <location evidence="2">Cytoplasm</location>
    </subcellularLocation>
    <subcellularLocation>
        <location evidence="1">Nucleus</location>
    </subcellularLocation>
</comment>
<keyword evidence="6" id="KW-0949">S-adenosyl-L-methionine</keyword>
<evidence type="ECO:0000256" key="12">
    <source>
        <dbReference type="ARBA" id="ARBA00093423"/>
    </source>
</evidence>
<evidence type="ECO:0000256" key="10">
    <source>
        <dbReference type="ARBA" id="ARBA00023242"/>
    </source>
</evidence>
<evidence type="ECO:0000256" key="2">
    <source>
        <dbReference type="ARBA" id="ARBA00004496"/>
    </source>
</evidence>
<dbReference type="InterPro" id="IPR046341">
    <property type="entry name" value="SET_dom_sf"/>
</dbReference>
<dbReference type="InParanoid" id="G3QB72"/>
<dbReference type="InterPro" id="IPR001214">
    <property type="entry name" value="SET_dom"/>
</dbReference>
<reference evidence="19" key="2">
    <citation type="submission" date="2025-08" db="UniProtKB">
        <authorList>
            <consortium name="Ensembl"/>
        </authorList>
    </citation>
    <scope>IDENTIFICATION</scope>
</reference>
<reference evidence="19" key="3">
    <citation type="submission" date="2025-09" db="UniProtKB">
        <authorList>
            <consortium name="Ensembl"/>
        </authorList>
    </citation>
    <scope>IDENTIFICATION</scope>
</reference>
<evidence type="ECO:0000313" key="19">
    <source>
        <dbReference type="Ensembl" id="ENSGACP00000027138.2"/>
    </source>
</evidence>
<dbReference type="GeneTree" id="ENSGT00730000111079"/>
<proteinExistence type="predicted"/>
<dbReference type="InterPro" id="IPR044421">
    <property type="entry name" value="SMYD4_SET"/>
</dbReference>
<feature type="domain" description="SET" evidence="17">
    <location>
        <begin position="206"/>
        <end position="561"/>
    </location>
</feature>
<evidence type="ECO:0000256" key="4">
    <source>
        <dbReference type="ARBA" id="ARBA00022603"/>
    </source>
</evidence>
<dbReference type="GO" id="GO:0005634">
    <property type="term" value="C:nucleus"/>
    <property type="evidence" value="ECO:0007669"/>
    <property type="project" value="UniProtKB-SubCell"/>
</dbReference>
<dbReference type="SUPFAM" id="SSF82199">
    <property type="entry name" value="SET domain"/>
    <property type="match status" value="1"/>
</dbReference>
<keyword evidence="8 15" id="KW-0863">Zinc-finger</keyword>
<evidence type="ECO:0000259" key="17">
    <source>
        <dbReference type="PROSITE" id="PS50280"/>
    </source>
</evidence>
<evidence type="ECO:0000259" key="18">
    <source>
        <dbReference type="PROSITE" id="PS50865"/>
    </source>
</evidence>
<dbReference type="AlphaFoldDB" id="G3QB72"/>
<dbReference type="PROSITE" id="PS50280">
    <property type="entry name" value="SET"/>
    <property type="match status" value="1"/>
</dbReference>
<feature type="domain" description="MYND-type" evidence="18">
    <location>
        <begin position="272"/>
        <end position="311"/>
    </location>
</feature>
<dbReference type="SUPFAM" id="SSF144232">
    <property type="entry name" value="HIT/MYND zinc finger-like"/>
    <property type="match status" value="1"/>
</dbReference>